<dbReference type="GO" id="GO:0005739">
    <property type="term" value="C:mitochondrion"/>
    <property type="evidence" value="ECO:0007669"/>
    <property type="project" value="TreeGrafter"/>
</dbReference>
<evidence type="ECO:0000313" key="2">
    <source>
        <dbReference type="EMBL" id="CZT20857.1"/>
    </source>
</evidence>
<dbReference type="GeneID" id="35601848"/>
<dbReference type="InterPro" id="IPR002575">
    <property type="entry name" value="Aminoglycoside_PTrfase"/>
</dbReference>
<dbReference type="Proteomes" id="UP000225277">
    <property type="component" value="Unassembled WGS sequence"/>
</dbReference>
<evidence type="ECO:0000259" key="1">
    <source>
        <dbReference type="Pfam" id="PF01636"/>
    </source>
</evidence>
<dbReference type="PANTHER" id="PTHR36091">
    <property type="entry name" value="ALTERED INHERITANCE OF MITOCHONDRIA PROTEIN 9, MITOCHONDRIAL"/>
    <property type="match status" value="1"/>
</dbReference>
<gene>
    <name evidence="2" type="ORF">RCC_06717</name>
</gene>
<dbReference type="InterPro" id="IPR051035">
    <property type="entry name" value="Mito_inheritance_9"/>
</dbReference>
<dbReference type="InterPro" id="IPR011009">
    <property type="entry name" value="Kinase-like_dom_sf"/>
</dbReference>
<accession>A0A2D3V7W8</accession>
<dbReference type="Gene3D" id="3.30.200.20">
    <property type="entry name" value="Phosphorylase Kinase, domain 1"/>
    <property type="match status" value="1"/>
</dbReference>
<sequence length="578" mass="64971">MRRALQKGSYLTKRVWTLHVKHNPQELRPGAGRRNFFMASNDMGESNSSAKYSGEVSGDLYQITRVRFVQNEVEQAVAHRVVYDVDALATVAARAADSKACIRVDALPGGMHNKVLLLTMDDGKQVIAKLPYPVAGQRHFTTASEVATMDWLRTSTTTPVPKVLAWCSRAETTPVKAEYIIMEKADGVPLKTKWAELKVPERFEVAKSIAQLQEQWSTASLGGYGSVYYASDLPEHHTIVLSHTTEDDTNTRFVIGPATGRDWLDEGRQCLDFDRGPWTVTEDYLEAVGKRELICVNQIPALPPPQITLCGPGTYTSTRAKKLRAVDLYLQIYKHLAPSDIDIRKPAIWHQDLHVENIFVDPKAPTRVTSIIDWQSTEIAPFFVQARVPQFLEHEGPRAEGLERPRLPPSFDTLESVEQQRVNRLTLDQGLWVAYKIWIRARNPAFWKALEFQETAAFELLLCARNVLEDGEAIYAARFLDLLEEGDASVRDSGVEIPADIAAEIRSDSKDALEGMKAMSMIKDTIGDLFPERGVVRAEQYKHAKNALAQCKEQIVDMYARSDADRAAWDASWPFDDE</sequence>
<dbReference type="EMBL" id="FJUY01000010">
    <property type="protein sequence ID" value="CZT20857.1"/>
    <property type="molecule type" value="Genomic_DNA"/>
</dbReference>
<evidence type="ECO:0000313" key="3">
    <source>
        <dbReference type="Proteomes" id="UP000225277"/>
    </source>
</evidence>
<dbReference type="OrthoDB" id="2831558at2759"/>
<name>A0A2D3V7W8_9PEZI</name>
<keyword evidence="3" id="KW-1185">Reference proteome</keyword>
<dbReference type="Gene3D" id="3.90.1200.10">
    <property type="match status" value="1"/>
</dbReference>
<protein>
    <recommendedName>
        <fullName evidence="1">Aminoglycoside phosphotransferase domain-containing protein</fullName>
    </recommendedName>
</protein>
<reference evidence="2 3" key="1">
    <citation type="submission" date="2016-03" db="EMBL/GenBank/DDBJ databases">
        <authorList>
            <person name="Ploux O."/>
        </authorList>
    </citation>
    <scope>NUCLEOTIDE SEQUENCE [LARGE SCALE GENOMIC DNA]</scope>
    <source>
        <strain evidence="2 3">URUG2</strain>
    </source>
</reference>
<feature type="domain" description="Aminoglycoside phosphotransferase" evidence="1">
    <location>
        <begin position="106"/>
        <end position="382"/>
    </location>
</feature>
<dbReference type="RefSeq" id="XP_023627746.1">
    <property type="nucleotide sequence ID" value="XM_023771978.1"/>
</dbReference>
<dbReference type="PANTHER" id="PTHR36091:SF2">
    <property type="entry name" value="AMINOGLYCOSIDE PHOSPHOTRANSFERASE DOMAIN-CONTAINING PROTEIN"/>
    <property type="match status" value="1"/>
</dbReference>
<proteinExistence type="predicted"/>
<dbReference type="STRING" id="112498.A0A2D3V7W8"/>
<organism evidence="2 3">
    <name type="scientific">Ramularia collo-cygni</name>
    <dbReference type="NCBI Taxonomy" id="112498"/>
    <lineage>
        <taxon>Eukaryota</taxon>
        <taxon>Fungi</taxon>
        <taxon>Dikarya</taxon>
        <taxon>Ascomycota</taxon>
        <taxon>Pezizomycotina</taxon>
        <taxon>Dothideomycetes</taxon>
        <taxon>Dothideomycetidae</taxon>
        <taxon>Mycosphaerellales</taxon>
        <taxon>Mycosphaerellaceae</taxon>
        <taxon>Ramularia</taxon>
    </lineage>
</organism>
<dbReference type="SUPFAM" id="SSF56112">
    <property type="entry name" value="Protein kinase-like (PK-like)"/>
    <property type="match status" value="1"/>
</dbReference>
<dbReference type="AlphaFoldDB" id="A0A2D3V7W8"/>
<dbReference type="Pfam" id="PF01636">
    <property type="entry name" value="APH"/>
    <property type="match status" value="1"/>
</dbReference>